<feature type="binding site" evidence="16">
    <location>
        <position position="254"/>
    </location>
    <ligand>
        <name>NAD(+)</name>
        <dbReference type="ChEBI" id="CHEBI:57540"/>
    </ligand>
</feature>
<dbReference type="PANTHER" id="PTHR11728:SF1">
    <property type="entry name" value="GLYCEROL-3-PHOSPHATE DEHYDROGENASE [NAD(+)] 2, CHLOROPLASTIC"/>
    <property type="match status" value="1"/>
</dbReference>
<evidence type="ECO:0000256" key="17">
    <source>
        <dbReference type="RuleBase" id="RU000437"/>
    </source>
</evidence>
<evidence type="ECO:0000259" key="19">
    <source>
        <dbReference type="Pfam" id="PF07479"/>
    </source>
</evidence>
<dbReference type="GO" id="GO:0006650">
    <property type="term" value="P:glycerophospholipid metabolic process"/>
    <property type="evidence" value="ECO:0007669"/>
    <property type="project" value="UniProtKB-UniRule"/>
</dbReference>
<feature type="binding site" evidence="13">
    <location>
        <position position="135"/>
    </location>
    <ligand>
        <name>sn-glycerol 3-phosphate</name>
        <dbReference type="ChEBI" id="CHEBI:57597"/>
    </ligand>
</feature>
<accession>A0A2K2FKQ5</accession>
<feature type="binding site" evidence="13">
    <location>
        <position position="254"/>
    </location>
    <ligand>
        <name>sn-glycerol 3-phosphate</name>
        <dbReference type="ChEBI" id="CHEBI:57597"/>
    </ligand>
</feature>
<dbReference type="GO" id="GO:0046168">
    <property type="term" value="P:glycerol-3-phosphate catabolic process"/>
    <property type="evidence" value="ECO:0007669"/>
    <property type="project" value="InterPro"/>
</dbReference>
<keyword evidence="21" id="KW-1185">Reference proteome</keyword>
<keyword evidence="4 13" id="KW-0560">Oxidoreductase</keyword>
<feature type="binding site" evidence="13">
    <location>
        <position position="254"/>
    </location>
    <ligand>
        <name>NADPH</name>
        <dbReference type="ChEBI" id="CHEBI:57783"/>
    </ligand>
</feature>
<evidence type="ECO:0000256" key="16">
    <source>
        <dbReference type="PIRSR" id="PIRSR000114-3"/>
    </source>
</evidence>
<feature type="binding site" evidence="13">
    <location>
        <position position="278"/>
    </location>
    <ligand>
        <name>NADPH</name>
        <dbReference type="ChEBI" id="CHEBI:57783"/>
    </ligand>
</feature>
<comment type="catalytic activity">
    <reaction evidence="9">
        <text>sn-glycerol 3-phosphate + NADP(+) = dihydroxyacetone phosphate + NADPH + H(+)</text>
        <dbReference type="Rhea" id="RHEA:11096"/>
        <dbReference type="ChEBI" id="CHEBI:15378"/>
        <dbReference type="ChEBI" id="CHEBI:57597"/>
        <dbReference type="ChEBI" id="CHEBI:57642"/>
        <dbReference type="ChEBI" id="CHEBI:57783"/>
        <dbReference type="ChEBI" id="CHEBI:58349"/>
        <dbReference type="EC" id="1.1.1.94"/>
    </reaction>
    <physiologicalReaction direction="right-to-left" evidence="9">
        <dbReference type="Rhea" id="RHEA:11098"/>
    </physiologicalReaction>
</comment>
<feature type="binding site" evidence="13">
    <location>
        <position position="253"/>
    </location>
    <ligand>
        <name>sn-glycerol 3-phosphate</name>
        <dbReference type="ChEBI" id="CHEBI:57597"/>
    </ligand>
</feature>
<evidence type="ECO:0000256" key="10">
    <source>
        <dbReference type="ARBA" id="ARBA00066687"/>
    </source>
</evidence>
<keyword evidence="5 13" id="KW-0520">NAD</keyword>
<evidence type="ECO:0000259" key="18">
    <source>
        <dbReference type="Pfam" id="PF01210"/>
    </source>
</evidence>
<dbReference type="UniPathway" id="UPA00940"/>
<dbReference type="NCBIfam" id="NF000942">
    <property type="entry name" value="PRK00094.1-4"/>
    <property type="match status" value="1"/>
</dbReference>
<dbReference type="HAMAP" id="MF_00394">
    <property type="entry name" value="NAD_Glyc3P_dehydrog"/>
    <property type="match status" value="1"/>
</dbReference>
<comment type="caution">
    <text evidence="20">The sequence shown here is derived from an EMBL/GenBank/DDBJ whole genome shotgun (WGS) entry which is preliminary data.</text>
</comment>
<keyword evidence="8 13" id="KW-1208">Phospholipid metabolism</keyword>
<dbReference type="InterPro" id="IPR006168">
    <property type="entry name" value="G3P_DH_NAD-dep"/>
</dbReference>
<keyword evidence="6 13" id="KW-0443">Lipid metabolism</keyword>
<dbReference type="KEGG" id="cthd:CDO33_05670"/>
<dbReference type="NCBIfam" id="NF000941">
    <property type="entry name" value="PRK00094.1-3"/>
    <property type="match status" value="1"/>
</dbReference>
<dbReference type="FunFam" id="1.10.1040.10:FF:000001">
    <property type="entry name" value="Glycerol-3-phosphate dehydrogenase [NAD(P)+]"/>
    <property type="match status" value="1"/>
</dbReference>
<evidence type="ECO:0000313" key="21">
    <source>
        <dbReference type="Proteomes" id="UP000236151"/>
    </source>
</evidence>
<dbReference type="GO" id="GO:0141152">
    <property type="term" value="F:glycerol-3-phosphate dehydrogenase (NAD+) activity"/>
    <property type="evidence" value="ECO:0007669"/>
    <property type="project" value="RHEA"/>
</dbReference>
<feature type="binding site" evidence="13">
    <location>
        <position position="280"/>
    </location>
    <ligand>
        <name>NADPH</name>
        <dbReference type="ChEBI" id="CHEBI:57783"/>
    </ligand>
</feature>
<dbReference type="GO" id="GO:0008654">
    <property type="term" value="P:phospholipid biosynthetic process"/>
    <property type="evidence" value="ECO:0007669"/>
    <property type="project" value="UniProtKB-KW"/>
</dbReference>
<evidence type="ECO:0000313" key="20">
    <source>
        <dbReference type="EMBL" id="PNU01046.1"/>
    </source>
</evidence>
<organism evidence="20 21">
    <name type="scientific">Clostridium thermosuccinogenes</name>
    <dbReference type="NCBI Taxonomy" id="84032"/>
    <lineage>
        <taxon>Bacteria</taxon>
        <taxon>Bacillati</taxon>
        <taxon>Bacillota</taxon>
        <taxon>Clostridia</taxon>
        <taxon>Eubacteriales</taxon>
        <taxon>Clostridiaceae</taxon>
        <taxon>Clostridium</taxon>
    </lineage>
</organism>
<keyword evidence="13" id="KW-0963">Cytoplasm</keyword>
<evidence type="ECO:0000256" key="3">
    <source>
        <dbReference type="ARBA" id="ARBA00022857"/>
    </source>
</evidence>
<name>A0A2K2FKQ5_9CLOT</name>
<dbReference type="SUPFAM" id="SSF51735">
    <property type="entry name" value="NAD(P)-binding Rossmann-fold domains"/>
    <property type="match status" value="1"/>
</dbReference>
<dbReference type="GO" id="GO:0005829">
    <property type="term" value="C:cytosol"/>
    <property type="evidence" value="ECO:0007669"/>
    <property type="project" value="TreeGrafter"/>
</dbReference>
<feature type="binding site" evidence="16">
    <location>
        <begin position="9"/>
        <end position="14"/>
    </location>
    <ligand>
        <name>NAD(+)</name>
        <dbReference type="ChEBI" id="CHEBI:57540"/>
    </ligand>
</feature>
<comment type="function">
    <text evidence="13">Catalyzes the reduction of the glycolytic intermediate dihydroxyacetone phosphate (DHAP) to sn-glycerol 3-phosphate (G3P), the key precursor for phospholipid synthesis.</text>
</comment>
<dbReference type="PANTHER" id="PTHR11728">
    <property type="entry name" value="GLYCEROL-3-PHOSPHATE DEHYDROGENASE"/>
    <property type="match status" value="1"/>
</dbReference>
<dbReference type="AlphaFoldDB" id="A0A2K2FKQ5"/>
<dbReference type="InterPro" id="IPR006109">
    <property type="entry name" value="G3P_DH_NAD-dep_C"/>
</dbReference>
<dbReference type="FunFam" id="3.40.50.720:FF:000019">
    <property type="entry name" value="Glycerol-3-phosphate dehydrogenase [NAD(P)+]"/>
    <property type="match status" value="1"/>
</dbReference>
<dbReference type="Pfam" id="PF01210">
    <property type="entry name" value="NAD_Gly3P_dh_N"/>
    <property type="match status" value="1"/>
</dbReference>
<feature type="binding site" evidence="13">
    <location>
        <position position="12"/>
    </location>
    <ligand>
        <name>NADPH</name>
        <dbReference type="ChEBI" id="CHEBI:57783"/>
    </ligand>
</feature>
<dbReference type="OrthoDB" id="9812273at2"/>
<protein>
    <recommendedName>
        <fullName evidence="11 13">Glycerol-3-phosphate dehydrogenase [NAD(P)+]</fullName>
        <ecNumber evidence="10 13">1.1.1.94</ecNumber>
    </recommendedName>
    <alternativeName>
        <fullName evidence="13">NAD(P)(+)-dependent glycerol-3-phosphate dehydrogenase</fullName>
    </alternativeName>
    <alternativeName>
        <fullName evidence="12 13">NAD(P)H-dependent dihydroxyacetone-phosphate reductase</fullName>
    </alternativeName>
</protein>
<feature type="binding site" evidence="13">
    <location>
        <position position="243"/>
    </location>
    <ligand>
        <name>sn-glycerol 3-phosphate</name>
        <dbReference type="ChEBI" id="CHEBI:57597"/>
    </ligand>
</feature>
<feature type="binding site" evidence="13">
    <location>
        <position position="107"/>
    </location>
    <ligand>
        <name>sn-glycerol 3-phosphate</name>
        <dbReference type="ChEBI" id="CHEBI:57597"/>
    </ligand>
</feature>
<dbReference type="GO" id="GO:0046167">
    <property type="term" value="P:glycerol-3-phosphate biosynthetic process"/>
    <property type="evidence" value="ECO:0007669"/>
    <property type="project" value="UniProtKB-UniRule"/>
</dbReference>
<feature type="binding site" evidence="15">
    <location>
        <begin position="254"/>
        <end position="255"/>
    </location>
    <ligand>
        <name>substrate</name>
    </ligand>
</feature>
<feature type="binding site" evidence="13">
    <location>
        <position position="107"/>
    </location>
    <ligand>
        <name>NADPH</name>
        <dbReference type="ChEBI" id="CHEBI:57783"/>
    </ligand>
</feature>
<feature type="binding site" evidence="13">
    <location>
        <position position="137"/>
    </location>
    <ligand>
        <name>sn-glycerol 3-phosphate</name>
        <dbReference type="ChEBI" id="CHEBI:57597"/>
    </ligand>
</feature>
<evidence type="ECO:0000256" key="9">
    <source>
        <dbReference type="ARBA" id="ARBA00052716"/>
    </source>
</evidence>
<feature type="binding site" evidence="13">
    <location>
        <position position="139"/>
    </location>
    <ligand>
        <name>NADPH</name>
        <dbReference type="ChEBI" id="CHEBI:57783"/>
    </ligand>
</feature>
<gene>
    <name evidence="13" type="primary">gpsA</name>
    <name evidence="20" type="ORF">CDQ84_02645</name>
</gene>
<dbReference type="RefSeq" id="WP_103080174.1">
    <property type="nucleotide sequence ID" value="NZ_CP021850.1"/>
</dbReference>
<evidence type="ECO:0000256" key="6">
    <source>
        <dbReference type="ARBA" id="ARBA00023098"/>
    </source>
</evidence>
<comment type="catalytic activity">
    <reaction evidence="13">
        <text>sn-glycerol 3-phosphate + NAD(+) = dihydroxyacetone phosphate + NADH + H(+)</text>
        <dbReference type="Rhea" id="RHEA:11092"/>
        <dbReference type="ChEBI" id="CHEBI:15378"/>
        <dbReference type="ChEBI" id="CHEBI:57540"/>
        <dbReference type="ChEBI" id="CHEBI:57597"/>
        <dbReference type="ChEBI" id="CHEBI:57642"/>
        <dbReference type="ChEBI" id="CHEBI:57945"/>
        <dbReference type="EC" id="1.1.1.94"/>
    </reaction>
</comment>
<evidence type="ECO:0000256" key="13">
    <source>
        <dbReference type="HAMAP-Rule" id="MF_00394"/>
    </source>
</evidence>
<dbReference type="InterPro" id="IPR013328">
    <property type="entry name" value="6PGD_dom2"/>
</dbReference>
<sequence length="335" mass="36100">MKKSIAIIGAGSMGTAISILLSKNGNSVRMWTPFKEEADMINTAREHIHRLPGVIVPEGVICTDDLEKALDGAELAVLAVPSQTIRQNSRNISKYIKKNMIVVSCSKGIEEGTRMLLTDIIRQEIPQALPVALSGPSHAEEIARDIPTTVVAASENREAAELVQNIFMSPKFRVYTNSDVKGVELGGALKNVIALCAGISDGLGFGDNTKAALMTRGITEITRLGTAMGARPQTFGGLTGIGDLIVTCTSMHSRNRRAGILIGQGKSVKEALDEVKMVVEGVATAKPAYELGQEYNVDMPITREANEVLFNGKNPKQAVVDLMMREKKDEIEELI</sequence>
<feature type="active site" description="Proton acceptor" evidence="13 14">
    <location>
        <position position="190"/>
    </location>
</feature>
<keyword evidence="3 13" id="KW-0521">NADP</keyword>
<evidence type="ECO:0000256" key="12">
    <source>
        <dbReference type="ARBA" id="ARBA00080511"/>
    </source>
</evidence>
<feature type="binding site" evidence="16">
    <location>
        <position position="139"/>
    </location>
    <ligand>
        <name>NAD(+)</name>
        <dbReference type="ChEBI" id="CHEBI:57540"/>
    </ligand>
</feature>
<dbReference type="EC" id="1.1.1.94" evidence="10 13"/>
<dbReference type="GO" id="GO:0141153">
    <property type="term" value="F:glycerol-3-phosphate dehydrogenase (NADP+) activity"/>
    <property type="evidence" value="ECO:0007669"/>
    <property type="project" value="RHEA"/>
</dbReference>
<keyword evidence="7 13" id="KW-0594">Phospholipid biosynthesis</keyword>
<dbReference type="InterPro" id="IPR008927">
    <property type="entry name" value="6-PGluconate_DH-like_C_sf"/>
</dbReference>
<feature type="binding site" evidence="13">
    <location>
        <position position="255"/>
    </location>
    <ligand>
        <name>sn-glycerol 3-phosphate</name>
        <dbReference type="ChEBI" id="CHEBI:57597"/>
    </ligand>
</feature>
<dbReference type="InterPro" id="IPR036291">
    <property type="entry name" value="NAD(P)-bd_dom_sf"/>
</dbReference>
<evidence type="ECO:0000256" key="14">
    <source>
        <dbReference type="PIRSR" id="PIRSR000114-1"/>
    </source>
</evidence>
<keyword evidence="2 13" id="KW-0444">Lipid biosynthesis</keyword>
<dbReference type="SUPFAM" id="SSF48179">
    <property type="entry name" value="6-phosphogluconate dehydrogenase C-terminal domain-like"/>
    <property type="match status" value="1"/>
</dbReference>
<evidence type="ECO:0000256" key="15">
    <source>
        <dbReference type="PIRSR" id="PIRSR000114-2"/>
    </source>
</evidence>
<dbReference type="Proteomes" id="UP000236151">
    <property type="component" value="Unassembled WGS sequence"/>
</dbReference>
<comment type="similarity">
    <text evidence="1 13 17">Belongs to the NAD-dependent glycerol-3-phosphate dehydrogenase family.</text>
</comment>
<comment type="caution">
    <text evidence="13">Lacks conserved residue(s) required for the propagation of feature annotation.</text>
</comment>
<proteinExistence type="inferred from homology"/>
<dbReference type="NCBIfam" id="NF000940">
    <property type="entry name" value="PRK00094.1-2"/>
    <property type="match status" value="1"/>
</dbReference>
<dbReference type="PRINTS" id="PR00077">
    <property type="entry name" value="GPDHDRGNASE"/>
</dbReference>
<reference evidence="20 21" key="1">
    <citation type="submission" date="2017-06" db="EMBL/GenBank/DDBJ databases">
        <title>Investigating the central metabolism of Clostridium thermosuccinogenes.</title>
        <authorList>
            <person name="Koendjbiharie J.G."/>
            <person name="van Kranenburg R."/>
        </authorList>
    </citation>
    <scope>NUCLEOTIDE SEQUENCE [LARGE SCALE GENOMIC DNA]</scope>
    <source>
        <strain evidence="20 21">DSM 5806</strain>
    </source>
</reference>
<dbReference type="Pfam" id="PF07479">
    <property type="entry name" value="NAD_Gly3P_dh_C"/>
    <property type="match status" value="1"/>
</dbReference>
<feature type="binding site" evidence="15">
    <location>
        <position position="107"/>
    </location>
    <ligand>
        <name>substrate</name>
    </ligand>
</feature>
<feature type="domain" description="Glycerol-3-phosphate dehydrogenase NAD-dependent N-terminal" evidence="18">
    <location>
        <begin position="4"/>
        <end position="159"/>
    </location>
</feature>
<comment type="pathway">
    <text evidence="13">Membrane lipid metabolism; glycerophospholipid metabolism.</text>
</comment>
<comment type="subcellular location">
    <subcellularLocation>
        <location evidence="13">Cytoplasm</location>
    </subcellularLocation>
</comment>
<evidence type="ECO:0000256" key="1">
    <source>
        <dbReference type="ARBA" id="ARBA00011009"/>
    </source>
</evidence>
<evidence type="ECO:0000256" key="7">
    <source>
        <dbReference type="ARBA" id="ARBA00023209"/>
    </source>
</evidence>
<keyword evidence="13" id="KW-0547">Nucleotide-binding</keyword>
<dbReference type="PIRSF" id="PIRSF000114">
    <property type="entry name" value="Glycerol-3-P_dh"/>
    <property type="match status" value="1"/>
</dbReference>
<dbReference type="Gene3D" id="3.40.50.720">
    <property type="entry name" value="NAD(P)-binding Rossmann-like Domain"/>
    <property type="match status" value="1"/>
</dbReference>
<feature type="binding site" evidence="13">
    <location>
        <position position="190"/>
    </location>
    <ligand>
        <name>sn-glycerol 3-phosphate</name>
        <dbReference type="ChEBI" id="CHEBI:57597"/>
    </ligand>
</feature>
<feature type="domain" description="Glycerol-3-phosphate dehydrogenase NAD-dependent C-terminal" evidence="19">
    <location>
        <begin position="179"/>
        <end position="319"/>
    </location>
</feature>
<dbReference type="EMBL" id="NIOJ01000004">
    <property type="protein sequence ID" value="PNU01046.1"/>
    <property type="molecule type" value="Genomic_DNA"/>
</dbReference>
<dbReference type="GO" id="GO:0005975">
    <property type="term" value="P:carbohydrate metabolic process"/>
    <property type="evidence" value="ECO:0007669"/>
    <property type="project" value="InterPro"/>
</dbReference>
<evidence type="ECO:0000256" key="11">
    <source>
        <dbReference type="ARBA" id="ARBA00069372"/>
    </source>
</evidence>
<evidence type="ECO:0000256" key="8">
    <source>
        <dbReference type="ARBA" id="ARBA00023264"/>
    </source>
</evidence>
<dbReference type="InterPro" id="IPR011128">
    <property type="entry name" value="G3P_DH_NAD-dep_N"/>
</dbReference>
<evidence type="ECO:0000256" key="4">
    <source>
        <dbReference type="ARBA" id="ARBA00023002"/>
    </source>
</evidence>
<dbReference type="GO" id="GO:0051287">
    <property type="term" value="F:NAD binding"/>
    <property type="evidence" value="ECO:0007669"/>
    <property type="project" value="InterPro"/>
</dbReference>
<evidence type="ECO:0000256" key="5">
    <source>
        <dbReference type="ARBA" id="ARBA00023027"/>
    </source>
</evidence>
<dbReference type="Gene3D" id="1.10.1040.10">
    <property type="entry name" value="N-(1-d-carboxylethyl)-l-norvaline Dehydrogenase, domain 2"/>
    <property type="match status" value="1"/>
</dbReference>
<evidence type="ECO:0000256" key="2">
    <source>
        <dbReference type="ARBA" id="ARBA00022516"/>
    </source>
</evidence>
<dbReference type="PROSITE" id="PS00957">
    <property type="entry name" value="NAD_G3PDH"/>
    <property type="match status" value="1"/>
</dbReference>